<dbReference type="PRINTS" id="PR00111">
    <property type="entry name" value="ABHYDROLASE"/>
</dbReference>
<dbReference type="Gene3D" id="3.40.50.1820">
    <property type="entry name" value="alpha/beta hydrolase"/>
    <property type="match status" value="1"/>
</dbReference>
<feature type="domain" description="AB hydrolase-1" evidence="1">
    <location>
        <begin position="30"/>
        <end position="181"/>
    </location>
</feature>
<proteinExistence type="predicted"/>
<dbReference type="PANTHER" id="PTHR43798">
    <property type="entry name" value="MONOACYLGLYCEROL LIPASE"/>
    <property type="match status" value="1"/>
</dbReference>
<dbReference type="PANTHER" id="PTHR43798:SF33">
    <property type="entry name" value="HYDROLASE, PUTATIVE (AFU_ORTHOLOGUE AFUA_2G14860)-RELATED"/>
    <property type="match status" value="1"/>
</dbReference>
<dbReference type="RefSeq" id="WP_203354523.1">
    <property type="nucleotide sequence ID" value="NZ_CP069127.1"/>
</dbReference>
<accession>A0ABX7FMJ5</accession>
<sequence length="283" mass="31640">MSVPVFTTVKSITRAGFAMEYGLAGPNDAPVLLMLHAIRNTKMLFAGIVPALAQHFRVVAVDLRGHGHSSGTSEYSFEAIVDDLIELLDAEAIEQVTVVAASFSAVPAQMLAVREPRRVARLVLLDGGFYQLGEMPGFQLPAVVERLTATRFVSVKDAEGQFSSRYGNGNLPEGWMATELEQKQDGGYGYVLSREAWTAYFREYMEFDKEALFREVVCPVLLVLADESLLPDDEQRRFYRDAVDSYKKLVTQARIRSIPKSLHLLMVTHPEETVREIMAFTKE</sequence>
<organism evidence="2 3">
    <name type="scientific">Brevibacillus choshinensis</name>
    <dbReference type="NCBI Taxonomy" id="54911"/>
    <lineage>
        <taxon>Bacteria</taxon>
        <taxon>Bacillati</taxon>
        <taxon>Bacillota</taxon>
        <taxon>Bacilli</taxon>
        <taxon>Bacillales</taxon>
        <taxon>Paenibacillaceae</taxon>
        <taxon>Brevibacillus</taxon>
    </lineage>
</organism>
<protein>
    <submittedName>
        <fullName evidence="2">Alpha/beta hydrolase</fullName>
    </submittedName>
</protein>
<dbReference type="SUPFAM" id="SSF53474">
    <property type="entry name" value="alpha/beta-Hydrolases"/>
    <property type="match status" value="1"/>
</dbReference>
<dbReference type="Proteomes" id="UP000596248">
    <property type="component" value="Chromosome"/>
</dbReference>
<evidence type="ECO:0000313" key="2">
    <source>
        <dbReference type="EMBL" id="QRG67468.1"/>
    </source>
</evidence>
<dbReference type="InterPro" id="IPR029058">
    <property type="entry name" value="AB_hydrolase_fold"/>
</dbReference>
<dbReference type="InterPro" id="IPR050266">
    <property type="entry name" value="AB_hydrolase_sf"/>
</dbReference>
<keyword evidence="2" id="KW-0378">Hydrolase</keyword>
<evidence type="ECO:0000259" key="1">
    <source>
        <dbReference type="Pfam" id="PF00561"/>
    </source>
</evidence>
<evidence type="ECO:0000313" key="3">
    <source>
        <dbReference type="Proteomes" id="UP000596248"/>
    </source>
</evidence>
<reference evidence="2 3" key="1">
    <citation type="submission" date="2021-01" db="EMBL/GenBank/DDBJ databases">
        <title>Identification of strong promoters based on the transcriptome of Brevibacillus choshinensis.</title>
        <authorList>
            <person name="Yao D."/>
            <person name="Zhang K."/>
            <person name="Wu J."/>
        </authorList>
    </citation>
    <scope>NUCLEOTIDE SEQUENCE [LARGE SCALE GENOMIC DNA]</scope>
    <source>
        <strain evidence="2 3">HPD31-SP3</strain>
    </source>
</reference>
<name>A0ABX7FMJ5_BRECH</name>
<dbReference type="Pfam" id="PF00561">
    <property type="entry name" value="Abhydrolase_1"/>
    <property type="match status" value="1"/>
</dbReference>
<keyword evidence="3" id="KW-1185">Reference proteome</keyword>
<dbReference type="InterPro" id="IPR000073">
    <property type="entry name" value="AB_hydrolase_1"/>
</dbReference>
<gene>
    <name evidence="2" type="ORF">JNE38_29240</name>
</gene>
<dbReference type="GO" id="GO:0016787">
    <property type="term" value="F:hydrolase activity"/>
    <property type="evidence" value="ECO:0007669"/>
    <property type="project" value="UniProtKB-KW"/>
</dbReference>
<dbReference type="EMBL" id="CP069127">
    <property type="protein sequence ID" value="QRG67468.1"/>
    <property type="molecule type" value="Genomic_DNA"/>
</dbReference>